<name>A0ABU1S2G7_9FLAO</name>
<gene>
    <name evidence="1" type="ORF">J2W95_001918</name>
</gene>
<dbReference type="GO" id="GO:0004601">
    <property type="term" value="F:peroxidase activity"/>
    <property type="evidence" value="ECO:0007669"/>
    <property type="project" value="UniProtKB-KW"/>
</dbReference>
<keyword evidence="1" id="KW-0575">Peroxidase</keyword>
<sequence>MAYISLDETKRGMNSLLAFRPEIAQPLTTLMQILMRNNVGLSMGERELIAAFVSSLNDCYICGSIHAEVAQCLLNADITLIQKVKDDYQKAPISNKMKTLLTLAKSVQEGGKNVTEEQVAIAKNSGSTDMEIHDTVLIASLFCMFNRYVDGLGLESNDTMETFRERGIKIAQQGYNQ</sequence>
<dbReference type="InterPro" id="IPR029032">
    <property type="entry name" value="AhpD-like"/>
</dbReference>
<organism evidence="1 2">
    <name type="scientific">Flavobacterium granuli</name>
    <dbReference type="NCBI Taxonomy" id="280093"/>
    <lineage>
        <taxon>Bacteria</taxon>
        <taxon>Pseudomonadati</taxon>
        <taxon>Bacteroidota</taxon>
        <taxon>Flavobacteriia</taxon>
        <taxon>Flavobacteriales</taxon>
        <taxon>Flavobacteriaceae</taxon>
        <taxon>Flavobacterium</taxon>
    </lineage>
</organism>
<dbReference type="EMBL" id="JAVDTX010000004">
    <property type="protein sequence ID" value="MDR6845211.1"/>
    <property type="molecule type" value="Genomic_DNA"/>
</dbReference>
<dbReference type="PANTHER" id="PTHR35446:SF2">
    <property type="entry name" value="CARBOXYMUCONOLACTONE DECARBOXYLASE-LIKE DOMAIN-CONTAINING PROTEIN"/>
    <property type="match status" value="1"/>
</dbReference>
<comment type="caution">
    <text evidence="1">The sequence shown here is derived from an EMBL/GenBank/DDBJ whole genome shotgun (WGS) entry which is preliminary data.</text>
</comment>
<dbReference type="InterPro" id="IPR010195">
    <property type="entry name" value="Uncharacterised_peroxidase-rel"/>
</dbReference>
<accession>A0ABU1S2G7</accession>
<dbReference type="PANTHER" id="PTHR35446">
    <property type="entry name" value="SI:CH211-175M2.5"/>
    <property type="match status" value="1"/>
</dbReference>
<proteinExistence type="predicted"/>
<evidence type="ECO:0000313" key="2">
    <source>
        <dbReference type="Proteomes" id="UP001261871"/>
    </source>
</evidence>
<dbReference type="RefSeq" id="WP_310006296.1">
    <property type="nucleotide sequence ID" value="NZ_JAVDTX010000004.1"/>
</dbReference>
<reference evidence="1 2" key="1">
    <citation type="submission" date="2023-07" db="EMBL/GenBank/DDBJ databases">
        <title>Sorghum-associated microbial communities from plants grown in Nebraska, USA.</title>
        <authorList>
            <person name="Schachtman D."/>
        </authorList>
    </citation>
    <scope>NUCLEOTIDE SEQUENCE [LARGE SCALE GENOMIC DNA]</scope>
    <source>
        <strain evidence="1 2">BE124</strain>
    </source>
</reference>
<dbReference type="Proteomes" id="UP001261871">
    <property type="component" value="Unassembled WGS sequence"/>
</dbReference>
<dbReference type="NCBIfam" id="TIGR01926">
    <property type="entry name" value="peroxid_rel"/>
    <property type="match status" value="1"/>
</dbReference>
<dbReference type="SUPFAM" id="SSF69118">
    <property type="entry name" value="AhpD-like"/>
    <property type="match status" value="1"/>
</dbReference>
<evidence type="ECO:0000313" key="1">
    <source>
        <dbReference type="EMBL" id="MDR6845211.1"/>
    </source>
</evidence>
<protein>
    <submittedName>
        <fullName evidence="1">Peroxidase-related enzyme</fullName>
    </submittedName>
</protein>
<keyword evidence="1" id="KW-0560">Oxidoreductase</keyword>
<keyword evidence="2" id="KW-1185">Reference proteome</keyword>
<dbReference type="Gene3D" id="1.20.1290.10">
    <property type="entry name" value="AhpD-like"/>
    <property type="match status" value="1"/>
</dbReference>